<feature type="region of interest" description="Disordered" evidence="7">
    <location>
        <begin position="56"/>
        <end position="88"/>
    </location>
</feature>
<evidence type="ECO:0000256" key="5">
    <source>
        <dbReference type="ARBA" id="ARBA00022793"/>
    </source>
</evidence>
<evidence type="ECO:0000259" key="8">
    <source>
        <dbReference type="Pfam" id="PF09349"/>
    </source>
</evidence>
<evidence type="ECO:0000256" key="2">
    <source>
        <dbReference type="ARBA" id="ARBA00004754"/>
    </source>
</evidence>
<gene>
    <name evidence="9" type="primary">uraD</name>
    <name evidence="9" type="ORF">FNH13_01515</name>
</gene>
<evidence type="ECO:0000256" key="4">
    <source>
        <dbReference type="ARBA" id="ARBA00022631"/>
    </source>
</evidence>
<dbReference type="GO" id="GO:0051997">
    <property type="term" value="F:2-oxo-4-hydroxy-4-carboxy-5-ureidoimidazoline decarboxylase activity"/>
    <property type="evidence" value="ECO:0007669"/>
    <property type="project" value="UniProtKB-EC"/>
</dbReference>
<evidence type="ECO:0000256" key="7">
    <source>
        <dbReference type="SAM" id="MobiDB-lite"/>
    </source>
</evidence>
<dbReference type="GO" id="GO:0006144">
    <property type="term" value="P:purine nucleobase metabolic process"/>
    <property type="evidence" value="ECO:0007669"/>
    <property type="project" value="UniProtKB-KW"/>
</dbReference>
<dbReference type="PANTHER" id="PTHR43466">
    <property type="entry name" value="2-OXO-4-HYDROXY-4-CARBOXY-5-UREIDOIMIDAZOLINE DECARBOXYLASE-RELATED"/>
    <property type="match status" value="1"/>
</dbReference>
<evidence type="ECO:0000256" key="6">
    <source>
        <dbReference type="ARBA" id="ARBA00023239"/>
    </source>
</evidence>
<keyword evidence="4" id="KW-0659">Purine metabolism</keyword>
<comment type="pathway">
    <text evidence="2">Purine metabolism; urate degradation; (S)-allantoin from urate: step 3/3.</text>
</comment>
<dbReference type="InterPro" id="IPR017595">
    <property type="entry name" value="OHCU_decarboxylase-2"/>
</dbReference>
<dbReference type="KEGG" id="orz:FNH13_01515"/>
<feature type="compositionally biased region" description="Basic and acidic residues" evidence="7">
    <location>
        <begin position="60"/>
        <end position="88"/>
    </location>
</feature>
<dbReference type="AlphaFoldDB" id="A0A516GF62"/>
<proteinExistence type="predicted"/>
<dbReference type="NCBIfam" id="TIGR03180">
    <property type="entry name" value="UraD_2"/>
    <property type="match status" value="1"/>
</dbReference>
<dbReference type="Proteomes" id="UP000315395">
    <property type="component" value="Chromosome"/>
</dbReference>
<dbReference type="Gene3D" id="1.10.3330.10">
    <property type="entry name" value="Oxo-4-hydroxy-4-carboxy-5-ureidoimidazoline decarboxylase"/>
    <property type="match status" value="1"/>
</dbReference>
<dbReference type="InterPro" id="IPR018020">
    <property type="entry name" value="OHCU_decarboxylase"/>
</dbReference>
<dbReference type="Pfam" id="PF09349">
    <property type="entry name" value="OHCU_decarbox"/>
    <property type="match status" value="1"/>
</dbReference>
<dbReference type="EMBL" id="CP041616">
    <property type="protein sequence ID" value="QDO90162.1"/>
    <property type="molecule type" value="Genomic_DNA"/>
</dbReference>
<dbReference type="PANTHER" id="PTHR43466:SF1">
    <property type="entry name" value="2-OXO-4-HYDROXY-4-CARBOXY-5-UREIDOIMIDAZOLINE DECARBOXYLASE-RELATED"/>
    <property type="match status" value="1"/>
</dbReference>
<accession>A0A516GF62</accession>
<organism evidence="9 10">
    <name type="scientific">Ornithinimicrobium ciconiae</name>
    <dbReference type="NCBI Taxonomy" id="2594265"/>
    <lineage>
        <taxon>Bacteria</taxon>
        <taxon>Bacillati</taxon>
        <taxon>Actinomycetota</taxon>
        <taxon>Actinomycetes</taxon>
        <taxon>Micrococcales</taxon>
        <taxon>Ornithinimicrobiaceae</taxon>
        <taxon>Ornithinimicrobium</taxon>
    </lineage>
</organism>
<name>A0A516GF62_9MICO</name>
<feature type="domain" description="Oxo-4-hydroxy-4-carboxy-5-ureidoimidazoline decarboxylase" evidence="8">
    <location>
        <begin position="1"/>
        <end position="152"/>
    </location>
</feature>
<protein>
    <recommendedName>
        <fullName evidence="3">2-oxo-4-hydroxy-4-carboxy-5-ureidoimidazoline decarboxylase</fullName>
        <ecNumber evidence="3">4.1.1.97</ecNumber>
    </recommendedName>
</protein>
<dbReference type="InterPro" id="IPR036778">
    <property type="entry name" value="OHCU_decarboxylase_sf"/>
</dbReference>
<reference evidence="9 10" key="1">
    <citation type="submission" date="2019-07" db="EMBL/GenBank/DDBJ databases">
        <title>complete genome sequencing of Ornithinimicrobium sp. H23M54.</title>
        <authorList>
            <person name="Bae J.-W."/>
            <person name="Lee S.-Y."/>
        </authorList>
    </citation>
    <scope>NUCLEOTIDE SEQUENCE [LARGE SCALE GENOMIC DNA]</scope>
    <source>
        <strain evidence="9 10">H23M54</strain>
    </source>
</reference>
<keyword evidence="6 9" id="KW-0456">Lyase</keyword>
<keyword evidence="10" id="KW-1185">Reference proteome</keyword>
<dbReference type="EC" id="4.1.1.97" evidence="3"/>
<dbReference type="NCBIfam" id="NF010372">
    <property type="entry name" value="PRK13798.1"/>
    <property type="match status" value="1"/>
</dbReference>
<dbReference type="OrthoDB" id="5243781at2"/>
<comment type="catalytic activity">
    <reaction evidence="1">
        <text>5-hydroxy-2-oxo-4-ureido-2,5-dihydro-1H-imidazole-5-carboxylate + H(+) = (S)-allantoin + CO2</text>
        <dbReference type="Rhea" id="RHEA:26301"/>
        <dbReference type="ChEBI" id="CHEBI:15378"/>
        <dbReference type="ChEBI" id="CHEBI:15678"/>
        <dbReference type="ChEBI" id="CHEBI:16526"/>
        <dbReference type="ChEBI" id="CHEBI:58639"/>
        <dbReference type="EC" id="4.1.1.97"/>
    </reaction>
</comment>
<evidence type="ECO:0000313" key="10">
    <source>
        <dbReference type="Proteomes" id="UP000315395"/>
    </source>
</evidence>
<dbReference type="SUPFAM" id="SSF158694">
    <property type="entry name" value="UraD-Like"/>
    <property type="match status" value="1"/>
</dbReference>
<evidence type="ECO:0000313" key="9">
    <source>
        <dbReference type="EMBL" id="QDO90162.1"/>
    </source>
</evidence>
<evidence type="ECO:0000256" key="3">
    <source>
        <dbReference type="ARBA" id="ARBA00012257"/>
    </source>
</evidence>
<evidence type="ECO:0000256" key="1">
    <source>
        <dbReference type="ARBA" id="ARBA00001163"/>
    </source>
</evidence>
<keyword evidence="5" id="KW-0210">Decarboxylase</keyword>
<dbReference type="GO" id="GO:0019628">
    <property type="term" value="P:urate catabolic process"/>
    <property type="evidence" value="ECO:0007669"/>
    <property type="project" value="TreeGrafter"/>
</dbReference>
<sequence>MPEEAARARVEAALDIPRWAQEVVAGRPYADSHQLQTAARTAARTITDAELTRALARHPRIGERADAARHDAAHSEREQGRIDRSDERLAEQLRDGNLAYEQRFGRVFIIRAAGRDGHEVLDQLEVRLTHTDEQDRAETIEQLLQIALLRLEETD</sequence>